<name>A0A9P8LXI4_9EUKA</name>
<dbReference type="GeneID" id="94295653"/>
<gene>
    <name evidence="1" type="ORF">SS50377_21630</name>
</gene>
<keyword evidence="2" id="KW-1185">Reference proteome</keyword>
<dbReference type="Proteomes" id="UP000018208">
    <property type="component" value="Unassembled WGS sequence"/>
</dbReference>
<evidence type="ECO:0000313" key="2">
    <source>
        <dbReference type="Proteomes" id="UP000018208"/>
    </source>
</evidence>
<dbReference type="AlphaFoldDB" id="A0A9P8LXI4"/>
<comment type="caution">
    <text evidence="1">The sequence shown here is derived from an EMBL/GenBank/DDBJ whole genome shotgun (WGS) entry which is preliminary data.</text>
</comment>
<organism evidence="1 2">
    <name type="scientific">Spironucleus salmonicida</name>
    <dbReference type="NCBI Taxonomy" id="348837"/>
    <lineage>
        <taxon>Eukaryota</taxon>
        <taxon>Metamonada</taxon>
        <taxon>Diplomonadida</taxon>
        <taxon>Hexamitidae</taxon>
        <taxon>Hexamitinae</taxon>
        <taxon>Spironucleus</taxon>
    </lineage>
</organism>
<dbReference type="RefSeq" id="XP_067766859.1">
    <property type="nucleotide sequence ID" value="XM_067905542.1"/>
</dbReference>
<dbReference type="EMBL" id="AUWU02000002">
    <property type="protein sequence ID" value="KAH0576086.1"/>
    <property type="molecule type" value="Genomic_DNA"/>
</dbReference>
<sequence>MSGHAQLVHIHLVSNLASTCMHSVQQLENQLPETFTMLTQDKESFRLEYQSKRIHPYLNHLVQYLPQPTYLYFTCYSQTLNTLTDCQQSCSQLVKFLTNIESFTAQLLIQQYANLTQQIQLLPTREPHCPQSPTTYQIHLSIPLNLTAQPRQRLMLLSTLLLISLRTFNNHPLPPS</sequence>
<reference evidence="1 2" key="1">
    <citation type="journal article" date="2014" name="PLoS Genet.">
        <title>The Genome of Spironucleus salmonicida Highlights a Fish Pathogen Adapted to Fluctuating Environments.</title>
        <authorList>
            <person name="Xu F."/>
            <person name="Jerlstrom-Hultqvist J."/>
            <person name="Einarsson E."/>
            <person name="Astvaldsson A."/>
            <person name="Svard S.G."/>
            <person name="Andersson J.O."/>
        </authorList>
    </citation>
    <scope>NUCLEOTIDE SEQUENCE [LARGE SCALE GENOMIC DNA]</scope>
    <source>
        <strain evidence="1 2">ATCC 50377</strain>
    </source>
</reference>
<proteinExistence type="predicted"/>
<dbReference type="KEGG" id="ssao:94295653"/>
<evidence type="ECO:0000313" key="1">
    <source>
        <dbReference type="EMBL" id="KAH0576086.1"/>
    </source>
</evidence>
<accession>A0A9P8LXI4</accession>
<protein>
    <submittedName>
        <fullName evidence="1">Uncharacterized protein</fullName>
    </submittedName>
</protein>